<evidence type="ECO:0000313" key="1">
    <source>
        <dbReference type="EMBL" id="PTW43839.1"/>
    </source>
</evidence>
<accession>A0A2T5TX93</accession>
<dbReference type="RefSeq" id="WP_107955878.1">
    <property type="nucleotide sequence ID" value="NZ_QAYE01000014.1"/>
</dbReference>
<comment type="caution">
    <text evidence="1">The sequence shown here is derived from an EMBL/GenBank/DDBJ whole genome shotgun (WGS) entry which is preliminary data.</text>
</comment>
<name>A0A2T5TX93_9SPHN</name>
<gene>
    <name evidence="1" type="ORF">C8J25_11435</name>
</gene>
<dbReference type="Proteomes" id="UP000244013">
    <property type="component" value="Unassembled WGS sequence"/>
</dbReference>
<proteinExistence type="predicted"/>
<evidence type="ECO:0000313" key="2">
    <source>
        <dbReference type="Proteomes" id="UP000244013"/>
    </source>
</evidence>
<organism evidence="1 2">
    <name type="scientific">Sphingomonas faeni</name>
    <dbReference type="NCBI Taxonomy" id="185950"/>
    <lineage>
        <taxon>Bacteria</taxon>
        <taxon>Pseudomonadati</taxon>
        <taxon>Pseudomonadota</taxon>
        <taxon>Alphaproteobacteria</taxon>
        <taxon>Sphingomonadales</taxon>
        <taxon>Sphingomonadaceae</taxon>
        <taxon>Sphingomonas</taxon>
    </lineage>
</organism>
<dbReference type="OrthoDB" id="7566033at2"/>
<dbReference type="GeneID" id="91007724"/>
<reference evidence="1 2" key="1">
    <citation type="submission" date="2018-04" db="EMBL/GenBank/DDBJ databases">
        <title>Genomic Encyclopedia of Type Strains, Phase III (KMG-III): the genomes of soil and plant-associated and newly described type strains.</title>
        <authorList>
            <person name="Whitman W."/>
        </authorList>
    </citation>
    <scope>NUCLEOTIDE SEQUENCE [LARGE SCALE GENOMIC DNA]</scope>
    <source>
        <strain evidence="1 2">MA-olki</strain>
    </source>
</reference>
<dbReference type="Pfam" id="PF13826">
    <property type="entry name" value="Monooxy_af470-like"/>
    <property type="match status" value="1"/>
</dbReference>
<dbReference type="InterPro" id="IPR025444">
    <property type="entry name" value="Monooxy_af470"/>
</dbReference>
<sequence>MDEVLTERMCAEVPGEIVVFAIGMRINRWWKVWRWLPVLAEMPPMLREQAADPAIGLLSVRPVFGFRNIGVLQHWQTAEHLHIYAHQAGGTHLGAWRRFNERIGTSGDVGIWHETYVVPAGHSESVFVNMPRYGLGVAGTLHPPKGARASARKRLAGTRS</sequence>
<dbReference type="EMBL" id="QAYE01000014">
    <property type="protein sequence ID" value="PTW43839.1"/>
    <property type="molecule type" value="Genomic_DNA"/>
</dbReference>
<dbReference type="AlphaFoldDB" id="A0A2T5TX93"/>
<protein>
    <submittedName>
        <fullName evidence="1">Uncharacterized protein DUF4188</fullName>
    </submittedName>
</protein>